<dbReference type="InterPro" id="IPR036397">
    <property type="entry name" value="RNaseH_sf"/>
</dbReference>
<reference evidence="1 2" key="1">
    <citation type="submission" date="2023-02" db="EMBL/GenBank/DDBJ databases">
        <title>LHISI_Scaffold_Assembly.</title>
        <authorList>
            <person name="Stuart O.P."/>
            <person name="Cleave R."/>
            <person name="Magrath M.J.L."/>
            <person name="Mikheyev A.S."/>
        </authorList>
    </citation>
    <scope>NUCLEOTIDE SEQUENCE [LARGE SCALE GENOMIC DNA]</scope>
    <source>
        <strain evidence="1">Daus_M_001</strain>
        <tissue evidence="1">Leg muscle</tissue>
    </source>
</reference>
<evidence type="ECO:0000313" key="1">
    <source>
        <dbReference type="EMBL" id="KAJ8889425.1"/>
    </source>
</evidence>
<keyword evidence="2" id="KW-1185">Reference proteome</keyword>
<name>A0ABQ9HYG6_9NEOP</name>
<organism evidence="1 2">
    <name type="scientific">Dryococelus australis</name>
    <dbReference type="NCBI Taxonomy" id="614101"/>
    <lineage>
        <taxon>Eukaryota</taxon>
        <taxon>Metazoa</taxon>
        <taxon>Ecdysozoa</taxon>
        <taxon>Arthropoda</taxon>
        <taxon>Hexapoda</taxon>
        <taxon>Insecta</taxon>
        <taxon>Pterygota</taxon>
        <taxon>Neoptera</taxon>
        <taxon>Polyneoptera</taxon>
        <taxon>Phasmatodea</taxon>
        <taxon>Verophasmatodea</taxon>
        <taxon>Anareolatae</taxon>
        <taxon>Phasmatidae</taxon>
        <taxon>Eurycanthinae</taxon>
        <taxon>Dryococelus</taxon>
    </lineage>
</organism>
<dbReference type="Proteomes" id="UP001159363">
    <property type="component" value="Chromosome 3"/>
</dbReference>
<dbReference type="EMBL" id="JARBHB010000003">
    <property type="protein sequence ID" value="KAJ8889425.1"/>
    <property type="molecule type" value="Genomic_DNA"/>
</dbReference>
<comment type="caution">
    <text evidence="1">The sequence shown here is derived from an EMBL/GenBank/DDBJ whole genome shotgun (WGS) entry which is preliminary data.</text>
</comment>
<sequence length="239" mass="27294">MQTAAANRLGVNQSDMSKVWRRGASVHPDYHELFAHEGPTCKETPPQCPLTCTPELLIRGGRIAYHEWGHAEWRIVLFTDETRITLQPESHRPRVWRCKGSCARLQHVQEVHAFHGGSVMFWAGIMLGWRTQLMPFDGTMKAQDHIEREWYKPSSKSQTLPECKACDVAGHELYRTCLGYVIHAIDQRPGPPMTHQEVIEAAVEEWNRLPRDDLDNLICGMPRRVRALLDVHGGHIVPV</sequence>
<protein>
    <submittedName>
        <fullName evidence="1">Uncharacterized protein</fullName>
    </submittedName>
</protein>
<accession>A0ABQ9HYG6</accession>
<gene>
    <name evidence="1" type="ORF">PR048_008924</name>
</gene>
<proteinExistence type="predicted"/>
<dbReference type="Gene3D" id="3.30.420.10">
    <property type="entry name" value="Ribonuclease H-like superfamily/Ribonuclease H"/>
    <property type="match status" value="2"/>
</dbReference>
<evidence type="ECO:0000313" key="2">
    <source>
        <dbReference type="Proteomes" id="UP001159363"/>
    </source>
</evidence>